<protein>
    <submittedName>
        <fullName evidence="2">1204_t:CDS:1</fullName>
    </submittedName>
</protein>
<dbReference type="Proteomes" id="UP000789572">
    <property type="component" value="Unassembled WGS sequence"/>
</dbReference>
<comment type="caution">
    <text evidence="2">The sequence shown here is derived from an EMBL/GenBank/DDBJ whole genome shotgun (WGS) entry which is preliminary data.</text>
</comment>
<evidence type="ECO:0000313" key="2">
    <source>
        <dbReference type="EMBL" id="CAG8472042.1"/>
    </source>
</evidence>
<organism evidence="2 3">
    <name type="scientific">Paraglomus occultum</name>
    <dbReference type="NCBI Taxonomy" id="144539"/>
    <lineage>
        <taxon>Eukaryota</taxon>
        <taxon>Fungi</taxon>
        <taxon>Fungi incertae sedis</taxon>
        <taxon>Mucoromycota</taxon>
        <taxon>Glomeromycotina</taxon>
        <taxon>Glomeromycetes</taxon>
        <taxon>Paraglomerales</taxon>
        <taxon>Paraglomeraceae</taxon>
        <taxon>Paraglomus</taxon>
    </lineage>
</organism>
<feature type="domain" description="Brr2 N-terminal helicase PWI" evidence="1">
    <location>
        <begin position="39"/>
        <end position="66"/>
    </location>
</feature>
<dbReference type="OrthoDB" id="5575at2759"/>
<sequence>MLEKYLGVKDGSQDTNEGFKTITGPEISKSVKITGAQADQKISPHDIDAFWLQRLIANYYSDPHTA</sequence>
<dbReference type="InterPro" id="IPR041094">
    <property type="entry name" value="Brr2_helicase_PWI"/>
</dbReference>
<proteinExistence type="predicted"/>
<evidence type="ECO:0000259" key="1">
    <source>
        <dbReference type="Pfam" id="PF18149"/>
    </source>
</evidence>
<name>A0A9N8W5W2_9GLOM</name>
<dbReference type="EMBL" id="CAJVPJ010000072">
    <property type="protein sequence ID" value="CAG8472042.1"/>
    <property type="molecule type" value="Genomic_DNA"/>
</dbReference>
<dbReference type="AlphaFoldDB" id="A0A9N8W5W2"/>
<dbReference type="Pfam" id="PF18149">
    <property type="entry name" value="Helicase_PWI"/>
    <property type="match status" value="1"/>
</dbReference>
<accession>A0A9N8W5W2</accession>
<reference evidence="2" key="1">
    <citation type="submission" date="2021-06" db="EMBL/GenBank/DDBJ databases">
        <authorList>
            <person name="Kallberg Y."/>
            <person name="Tangrot J."/>
            <person name="Rosling A."/>
        </authorList>
    </citation>
    <scope>NUCLEOTIDE SEQUENCE</scope>
    <source>
        <strain evidence="2">IA702</strain>
    </source>
</reference>
<gene>
    <name evidence="2" type="ORF">POCULU_LOCUS1092</name>
</gene>
<keyword evidence="3" id="KW-1185">Reference proteome</keyword>
<evidence type="ECO:0000313" key="3">
    <source>
        <dbReference type="Proteomes" id="UP000789572"/>
    </source>
</evidence>